<dbReference type="AlphaFoldDB" id="A0A9N9I385"/>
<comment type="caution">
    <text evidence="1">The sequence shown here is derived from an EMBL/GenBank/DDBJ whole genome shotgun (WGS) entry which is preliminary data.</text>
</comment>
<proteinExistence type="predicted"/>
<dbReference type="Proteomes" id="UP000789405">
    <property type="component" value="Unassembled WGS sequence"/>
</dbReference>
<accession>A0A9N9I385</accession>
<organism evidence="1 2">
    <name type="scientific">Dentiscutata erythropus</name>
    <dbReference type="NCBI Taxonomy" id="1348616"/>
    <lineage>
        <taxon>Eukaryota</taxon>
        <taxon>Fungi</taxon>
        <taxon>Fungi incertae sedis</taxon>
        <taxon>Mucoromycota</taxon>
        <taxon>Glomeromycotina</taxon>
        <taxon>Glomeromycetes</taxon>
        <taxon>Diversisporales</taxon>
        <taxon>Gigasporaceae</taxon>
        <taxon>Dentiscutata</taxon>
    </lineage>
</organism>
<gene>
    <name evidence="1" type="ORF">DERYTH_LOCUS14056</name>
</gene>
<keyword evidence="2" id="KW-1185">Reference proteome</keyword>
<reference evidence="1" key="1">
    <citation type="submission" date="2021-06" db="EMBL/GenBank/DDBJ databases">
        <authorList>
            <person name="Kallberg Y."/>
            <person name="Tangrot J."/>
            <person name="Rosling A."/>
        </authorList>
    </citation>
    <scope>NUCLEOTIDE SEQUENCE</scope>
    <source>
        <strain evidence="1">MA453B</strain>
    </source>
</reference>
<evidence type="ECO:0000313" key="2">
    <source>
        <dbReference type="Proteomes" id="UP000789405"/>
    </source>
</evidence>
<name>A0A9N9I385_9GLOM</name>
<dbReference type="EMBL" id="CAJVPY010010303">
    <property type="protein sequence ID" value="CAG8717544.1"/>
    <property type="molecule type" value="Genomic_DNA"/>
</dbReference>
<sequence>MSLDCGIIDLNYGVILKALEQPTDHPSGYNSSGAISKSTLMNSLISNFSTMLETSLPWTTK</sequence>
<evidence type="ECO:0000313" key="1">
    <source>
        <dbReference type="EMBL" id="CAG8717544.1"/>
    </source>
</evidence>
<feature type="non-terminal residue" evidence="1">
    <location>
        <position position="61"/>
    </location>
</feature>
<protein>
    <submittedName>
        <fullName evidence="1">25606_t:CDS:1</fullName>
    </submittedName>
</protein>